<dbReference type="PANTHER" id="PTHR34582">
    <property type="entry name" value="UPF0702 TRANSMEMBRANE PROTEIN YCAP"/>
    <property type="match status" value="1"/>
</dbReference>
<dbReference type="Gene3D" id="3.30.240.20">
    <property type="entry name" value="bsu07140 like domains"/>
    <property type="match status" value="2"/>
</dbReference>
<accession>A0ABS2N0B2</accession>
<dbReference type="Pfam" id="PF04239">
    <property type="entry name" value="DUF421"/>
    <property type="match status" value="1"/>
</dbReference>
<feature type="domain" description="YetF-like N-terminal transmembrane" evidence="9">
    <location>
        <begin position="4"/>
        <end position="78"/>
    </location>
</feature>
<comment type="subcellular location">
    <subcellularLocation>
        <location evidence="1">Cell membrane</location>
        <topology evidence="1">Multi-pass membrane protein</topology>
    </subcellularLocation>
</comment>
<dbReference type="RefSeq" id="WP_204499340.1">
    <property type="nucleotide sequence ID" value="NZ_JAFBDR010000010.1"/>
</dbReference>
<evidence type="ECO:0000256" key="1">
    <source>
        <dbReference type="ARBA" id="ARBA00004651"/>
    </source>
</evidence>
<keyword evidence="3" id="KW-1003">Cell membrane</keyword>
<feature type="transmembrane region" description="Helical" evidence="7">
    <location>
        <begin position="6"/>
        <end position="25"/>
    </location>
</feature>
<evidence type="ECO:0000256" key="5">
    <source>
        <dbReference type="ARBA" id="ARBA00022989"/>
    </source>
</evidence>
<keyword evidence="6 7" id="KW-0472">Membrane</keyword>
<dbReference type="Pfam" id="PF20730">
    <property type="entry name" value="YetF_N"/>
    <property type="match status" value="1"/>
</dbReference>
<keyword evidence="5 7" id="KW-1133">Transmembrane helix</keyword>
<keyword evidence="11" id="KW-1185">Reference proteome</keyword>
<dbReference type="InterPro" id="IPR048454">
    <property type="entry name" value="YetF_N"/>
</dbReference>
<evidence type="ECO:0000256" key="3">
    <source>
        <dbReference type="ARBA" id="ARBA00022475"/>
    </source>
</evidence>
<dbReference type="Proteomes" id="UP001296943">
    <property type="component" value="Unassembled WGS sequence"/>
</dbReference>
<dbReference type="EMBL" id="JAFBDR010000010">
    <property type="protein sequence ID" value="MBM7571582.1"/>
    <property type="molecule type" value="Genomic_DNA"/>
</dbReference>
<feature type="transmembrane region" description="Helical" evidence="7">
    <location>
        <begin position="58"/>
        <end position="78"/>
    </location>
</feature>
<dbReference type="InterPro" id="IPR007353">
    <property type="entry name" value="DUF421"/>
</dbReference>
<organism evidence="10 11">
    <name type="scientific">Aquibacillus albus</name>
    <dbReference type="NCBI Taxonomy" id="1168171"/>
    <lineage>
        <taxon>Bacteria</taxon>
        <taxon>Bacillati</taxon>
        <taxon>Bacillota</taxon>
        <taxon>Bacilli</taxon>
        <taxon>Bacillales</taxon>
        <taxon>Bacillaceae</taxon>
        <taxon>Aquibacillus</taxon>
    </lineage>
</organism>
<comment type="caution">
    <text evidence="10">The sequence shown here is derived from an EMBL/GenBank/DDBJ whole genome shotgun (WGS) entry which is preliminary data.</text>
</comment>
<dbReference type="InterPro" id="IPR023090">
    <property type="entry name" value="UPF0702_alpha/beta_dom_sf"/>
</dbReference>
<evidence type="ECO:0000256" key="7">
    <source>
        <dbReference type="SAM" id="Phobius"/>
    </source>
</evidence>
<reference evidence="10 11" key="1">
    <citation type="submission" date="2021-01" db="EMBL/GenBank/DDBJ databases">
        <title>Genomic Encyclopedia of Type Strains, Phase IV (KMG-IV): sequencing the most valuable type-strain genomes for metagenomic binning, comparative biology and taxonomic classification.</title>
        <authorList>
            <person name="Goeker M."/>
        </authorList>
    </citation>
    <scope>NUCLEOTIDE SEQUENCE [LARGE SCALE GENOMIC DNA]</scope>
    <source>
        <strain evidence="10 11">DSM 23711</strain>
    </source>
</reference>
<sequence length="232" mass="26038">MSMYEILIRILLTFIVLLTLTRMMGRKELSQMTFFNFVSGIAIGSIGANLVVNQNLSIRNGILALAGWSILTVIMGFIDIKSITGRKVISGQPVILIKDGQIMEHEMRKARLDINKLNAMLREKKVFSVADVDYAIFETNGKLSVMKKEPKQTATKADTFTAPTMESKFPIPTEVVSDGMINMKNLQELNLSEDWLKQELSKAGIDDILEVFYAEVQKDGSLYIDTKNDVVH</sequence>
<gene>
    <name evidence="10" type="ORF">JOC48_002081</name>
</gene>
<protein>
    <submittedName>
        <fullName evidence="10">Uncharacterized membrane protein YcaP (DUF421 family)</fullName>
    </submittedName>
</protein>
<evidence type="ECO:0000256" key="6">
    <source>
        <dbReference type="ARBA" id="ARBA00023136"/>
    </source>
</evidence>
<comment type="similarity">
    <text evidence="2">Belongs to the UPF0702 family.</text>
</comment>
<name>A0ABS2N0B2_9BACI</name>
<evidence type="ECO:0000313" key="11">
    <source>
        <dbReference type="Proteomes" id="UP001296943"/>
    </source>
</evidence>
<keyword evidence="4 7" id="KW-0812">Transmembrane</keyword>
<feature type="transmembrane region" description="Helical" evidence="7">
    <location>
        <begin position="32"/>
        <end position="52"/>
    </location>
</feature>
<dbReference type="PANTHER" id="PTHR34582:SF7">
    <property type="entry name" value="UPF0702 TRANSMEMBRANE PROTEIN YDFS"/>
    <property type="match status" value="1"/>
</dbReference>
<feature type="domain" description="YetF C-terminal" evidence="8">
    <location>
        <begin position="83"/>
        <end position="217"/>
    </location>
</feature>
<evidence type="ECO:0000259" key="9">
    <source>
        <dbReference type="Pfam" id="PF20730"/>
    </source>
</evidence>
<evidence type="ECO:0000313" key="10">
    <source>
        <dbReference type="EMBL" id="MBM7571582.1"/>
    </source>
</evidence>
<evidence type="ECO:0000259" key="8">
    <source>
        <dbReference type="Pfam" id="PF04239"/>
    </source>
</evidence>
<evidence type="ECO:0000256" key="2">
    <source>
        <dbReference type="ARBA" id="ARBA00006448"/>
    </source>
</evidence>
<evidence type="ECO:0000256" key="4">
    <source>
        <dbReference type="ARBA" id="ARBA00022692"/>
    </source>
</evidence>
<proteinExistence type="inferred from homology"/>